<accession>A0A8X6INZ6</accession>
<dbReference type="AlphaFoldDB" id="A0A8X6INZ6"/>
<name>A0A8X6INZ6_NEPPI</name>
<reference evidence="1" key="1">
    <citation type="submission" date="2020-08" db="EMBL/GenBank/DDBJ databases">
        <title>Multicomponent nature underlies the extraordinary mechanical properties of spider dragline silk.</title>
        <authorList>
            <person name="Kono N."/>
            <person name="Nakamura H."/>
            <person name="Mori M."/>
            <person name="Yoshida Y."/>
            <person name="Ohtoshi R."/>
            <person name="Malay A.D."/>
            <person name="Moran D.A.P."/>
            <person name="Tomita M."/>
            <person name="Numata K."/>
            <person name="Arakawa K."/>
        </authorList>
    </citation>
    <scope>NUCLEOTIDE SEQUENCE</scope>
</reference>
<keyword evidence="2" id="KW-1185">Reference proteome</keyword>
<dbReference type="Proteomes" id="UP000887013">
    <property type="component" value="Unassembled WGS sequence"/>
</dbReference>
<organism evidence="1 2">
    <name type="scientific">Nephila pilipes</name>
    <name type="common">Giant wood spider</name>
    <name type="synonym">Nephila maculata</name>
    <dbReference type="NCBI Taxonomy" id="299642"/>
    <lineage>
        <taxon>Eukaryota</taxon>
        <taxon>Metazoa</taxon>
        <taxon>Ecdysozoa</taxon>
        <taxon>Arthropoda</taxon>
        <taxon>Chelicerata</taxon>
        <taxon>Arachnida</taxon>
        <taxon>Araneae</taxon>
        <taxon>Araneomorphae</taxon>
        <taxon>Entelegynae</taxon>
        <taxon>Araneoidea</taxon>
        <taxon>Nephilidae</taxon>
        <taxon>Nephila</taxon>
    </lineage>
</organism>
<evidence type="ECO:0000313" key="1">
    <source>
        <dbReference type="EMBL" id="GFS53309.1"/>
    </source>
</evidence>
<gene>
    <name evidence="1" type="ORF">NPIL_23761</name>
</gene>
<sequence length="118" mass="13747">MDLYDIHRWVQSFQEGDLTLQDKKTGTLKSSSALTKGSKEFVDDTIQNEKCLTTLKLAESTHKMWRIFKRTELLGMVIKLHHNNFRSVIAIMTQQKIRIMTWDVVLQTPYSLDLAPSY</sequence>
<protein>
    <submittedName>
        <fullName evidence="1">Uncharacterized protein</fullName>
    </submittedName>
</protein>
<evidence type="ECO:0000313" key="2">
    <source>
        <dbReference type="Proteomes" id="UP000887013"/>
    </source>
</evidence>
<dbReference type="EMBL" id="BMAW01046071">
    <property type="protein sequence ID" value="GFS53309.1"/>
    <property type="molecule type" value="Genomic_DNA"/>
</dbReference>
<proteinExistence type="predicted"/>
<comment type="caution">
    <text evidence="1">The sequence shown here is derived from an EMBL/GenBank/DDBJ whole genome shotgun (WGS) entry which is preliminary data.</text>
</comment>